<organism evidence="3 4">
    <name type="scientific">Secundilactobacillus collinoides DSM 20515 = JCM 1123</name>
    <dbReference type="NCBI Taxonomy" id="1423733"/>
    <lineage>
        <taxon>Bacteria</taxon>
        <taxon>Bacillati</taxon>
        <taxon>Bacillota</taxon>
        <taxon>Bacilli</taxon>
        <taxon>Lactobacillales</taxon>
        <taxon>Lactobacillaceae</taxon>
        <taxon>Secundilactobacillus</taxon>
    </lineage>
</organism>
<dbReference type="InterPro" id="IPR032466">
    <property type="entry name" value="Metal_Hydrolase"/>
</dbReference>
<dbReference type="PANTHER" id="PTHR21240">
    <property type="entry name" value="2-AMINO-3-CARBOXYLMUCONATE-6-SEMIALDEHYDE DECARBOXYLASE"/>
    <property type="match status" value="1"/>
</dbReference>
<dbReference type="InterPro" id="IPR032465">
    <property type="entry name" value="ACMSD"/>
</dbReference>
<evidence type="ECO:0000313" key="4">
    <source>
        <dbReference type="Proteomes" id="UP000051845"/>
    </source>
</evidence>
<keyword evidence="1" id="KW-0456">Lyase</keyword>
<feature type="domain" description="Amidohydrolase-related" evidence="2">
    <location>
        <begin position="19"/>
        <end position="152"/>
    </location>
</feature>
<sequence length="152" mass="17361">MINTYYNVADPYAKMVLTSGGWGWHIETGTHVLRMIAGGVFDMHPHLKVIVGHLGEGLPFFLERLYNTSGGNLEHPYGYYLQNNIYYTISGFHYQNLLQYVLSVVGEDHVMFSSDYPFMPLQQETDFIKNVSLTDTIREKIAHKNAENLLGL</sequence>
<protein>
    <recommendedName>
        <fullName evidence="2">Amidohydrolase-related domain-containing protein</fullName>
    </recommendedName>
</protein>
<dbReference type="InterPro" id="IPR006680">
    <property type="entry name" value="Amidohydro-rel"/>
</dbReference>
<reference evidence="3 4" key="1">
    <citation type="journal article" date="2015" name="Genome Announc.">
        <title>Expanding the biotechnology potential of lactobacilli through comparative genomics of 213 strains and associated genera.</title>
        <authorList>
            <person name="Sun Z."/>
            <person name="Harris H.M."/>
            <person name="McCann A."/>
            <person name="Guo C."/>
            <person name="Argimon S."/>
            <person name="Zhang W."/>
            <person name="Yang X."/>
            <person name="Jeffery I.B."/>
            <person name="Cooney J.C."/>
            <person name="Kagawa T.F."/>
            <person name="Liu W."/>
            <person name="Song Y."/>
            <person name="Salvetti E."/>
            <person name="Wrobel A."/>
            <person name="Rasinkangas P."/>
            <person name="Parkhill J."/>
            <person name="Rea M.C."/>
            <person name="O'Sullivan O."/>
            <person name="Ritari J."/>
            <person name="Douillard F.P."/>
            <person name="Paul Ross R."/>
            <person name="Yang R."/>
            <person name="Briner A.E."/>
            <person name="Felis G.E."/>
            <person name="de Vos W.M."/>
            <person name="Barrangou R."/>
            <person name="Klaenhammer T.R."/>
            <person name="Caufield P.W."/>
            <person name="Cui Y."/>
            <person name="Zhang H."/>
            <person name="O'Toole P.W."/>
        </authorList>
    </citation>
    <scope>NUCLEOTIDE SEQUENCE [LARGE SCALE GENOMIC DNA]</scope>
    <source>
        <strain evidence="3 4">DSM 20515</strain>
    </source>
</reference>
<dbReference type="Gene3D" id="3.20.20.140">
    <property type="entry name" value="Metal-dependent hydrolases"/>
    <property type="match status" value="1"/>
</dbReference>
<evidence type="ECO:0000256" key="1">
    <source>
        <dbReference type="ARBA" id="ARBA00023239"/>
    </source>
</evidence>
<dbReference type="GO" id="GO:0016831">
    <property type="term" value="F:carboxy-lyase activity"/>
    <property type="evidence" value="ECO:0007669"/>
    <property type="project" value="InterPro"/>
</dbReference>
<dbReference type="Proteomes" id="UP000051845">
    <property type="component" value="Unassembled WGS sequence"/>
</dbReference>
<evidence type="ECO:0000259" key="2">
    <source>
        <dbReference type="Pfam" id="PF04909"/>
    </source>
</evidence>
<dbReference type="PATRIC" id="fig|1423733.4.peg.1369"/>
<dbReference type="EMBL" id="AYYR01000023">
    <property type="protein sequence ID" value="KRM76612.1"/>
    <property type="molecule type" value="Genomic_DNA"/>
</dbReference>
<gene>
    <name evidence="3" type="ORF">FC82_GL001300</name>
</gene>
<name>A0A0R2BGB4_SECCO</name>
<dbReference type="RefSeq" id="WP_235809181.1">
    <property type="nucleotide sequence ID" value="NZ_AYYR01000023.1"/>
</dbReference>
<dbReference type="Pfam" id="PF04909">
    <property type="entry name" value="Amidohydro_2"/>
    <property type="match status" value="1"/>
</dbReference>
<dbReference type="GO" id="GO:0019748">
    <property type="term" value="P:secondary metabolic process"/>
    <property type="evidence" value="ECO:0007669"/>
    <property type="project" value="TreeGrafter"/>
</dbReference>
<comment type="caution">
    <text evidence="3">The sequence shown here is derived from an EMBL/GenBank/DDBJ whole genome shotgun (WGS) entry which is preliminary data.</text>
</comment>
<dbReference type="GO" id="GO:0016787">
    <property type="term" value="F:hydrolase activity"/>
    <property type="evidence" value="ECO:0007669"/>
    <property type="project" value="InterPro"/>
</dbReference>
<accession>A0A0R2BGB4</accession>
<proteinExistence type="predicted"/>
<dbReference type="SUPFAM" id="SSF51556">
    <property type="entry name" value="Metallo-dependent hydrolases"/>
    <property type="match status" value="1"/>
</dbReference>
<dbReference type="PANTHER" id="PTHR21240:SF30">
    <property type="entry name" value="AMIDOHYDROLASE-RELATED DOMAIN-CONTAINING PROTEIN-RELATED"/>
    <property type="match status" value="1"/>
</dbReference>
<dbReference type="AlphaFoldDB" id="A0A0R2BGB4"/>
<dbReference type="GO" id="GO:0005829">
    <property type="term" value="C:cytosol"/>
    <property type="evidence" value="ECO:0007669"/>
    <property type="project" value="TreeGrafter"/>
</dbReference>
<evidence type="ECO:0000313" key="3">
    <source>
        <dbReference type="EMBL" id="KRM76612.1"/>
    </source>
</evidence>